<dbReference type="GO" id="GO:0005524">
    <property type="term" value="F:ATP binding"/>
    <property type="evidence" value="ECO:0007669"/>
    <property type="project" value="UniProtKB-KW"/>
</dbReference>
<evidence type="ECO:0000256" key="5">
    <source>
        <dbReference type="ARBA" id="ARBA00022806"/>
    </source>
</evidence>
<dbReference type="GO" id="GO:0006310">
    <property type="term" value="P:DNA recombination"/>
    <property type="evidence" value="ECO:0007669"/>
    <property type="project" value="TreeGrafter"/>
</dbReference>
<evidence type="ECO:0000256" key="9">
    <source>
        <dbReference type="ARBA" id="ARBA00023204"/>
    </source>
</evidence>
<dbReference type="Proteomes" id="UP000254802">
    <property type="component" value="Unassembled WGS sequence"/>
</dbReference>
<dbReference type="PANTHER" id="PTHR30591:SF1">
    <property type="entry name" value="RECBCD ENZYME SUBUNIT RECC"/>
    <property type="match status" value="1"/>
</dbReference>
<protein>
    <submittedName>
        <fullName evidence="10">Exodeoxyribonuclease V gamma chain</fullName>
        <ecNumber evidence="10">3.1.11.5</ecNumber>
    </submittedName>
</protein>
<evidence type="ECO:0000256" key="8">
    <source>
        <dbReference type="ARBA" id="ARBA00023125"/>
    </source>
</evidence>
<keyword evidence="9" id="KW-0234">DNA repair</keyword>
<dbReference type="AlphaFoldDB" id="A0A378MUX3"/>
<evidence type="ECO:0000313" key="10">
    <source>
        <dbReference type="EMBL" id="STY60053.1"/>
    </source>
</evidence>
<dbReference type="InterPro" id="IPR027417">
    <property type="entry name" value="P-loop_NTPase"/>
</dbReference>
<keyword evidence="8" id="KW-0238">DNA-binding</keyword>
<evidence type="ECO:0000256" key="1">
    <source>
        <dbReference type="ARBA" id="ARBA00022722"/>
    </source>
</evidence>
<dbReference type="Gene3D" id="1.10.10.160">
    <property type="match status" value="1"/>
</dbReference>
<proteinExistence type="predicted"/>
<evidence type="ECO:0000313" key="11">
    <source>
        <dbReference type="Proteomes" id="UP000254802"/>
    </source>
</evidence>
<evidence type="ECO:0000256" key="7">
    <source>
        <dbReference type="ARBA" id="ARBA00022840"/>
    </source>
</evidence>
<keyword evidence="7" id="KW-0067">ATP-binding</keyword>
<accession>A0A378MUX3</accession>
<reference evidence="10 11" key="1">
    <citation type="submission" date="2018-06" db="EMBL/GenBank/DDBJ databases">
        <authorList>
            <consortium name="Pathogen Informatics"/>
            <person name="Doyle S."/>
        </authorList>
    </citation>
    <scope>NUCLEOTIDE SEQUENCE [LARGE SCALE GENOMIC DNA]</scope>
    <source>
        <strain evidence="10 11">NCTC10638</strain>
    </source>
</reference>
<evidence type="ECO:0000256" key="2">
    <source>
        <dbReference type="ARBA" id="ARBA00022741"/>
    </source>
</evidence>
<evidence type="ECO:0000256" key="6">
    <source>
        <dbReference type="ARBA" id="ARBA00022839"/>
    </source>
</evidence>
<dbReference type="GO" id="GO:0006281">
    <property type="term" value="P:DNA repair"/>
    <property type="evidence" value="ECO:0007669"/>
    <property type="project" value="UniProtKB-KW"/>
</dbReference>
<dbReference type="SUPFAM" id="SSF52540">
    <property type="entry name" value="P-loop containing nucleoside triphosphate hydrolases"/>
    <property type="match status" value="1"/>
</dbReference>
<dbReference type="GO" id="GO:0004386">
    <property type="term" value="F:helicase activity"/>
    <property type="evidence" value="ECO:0007669"/>
    <property type="project" value="UniProtKB-KW"/>
</dbReference>
<dbReference type="Gene3D" id="3.40.50.10930">
    <property type="match status" value="1"/>
</dbReference>
<evidence type="ECO:0000256" key="4">
    <source>
        <dbReference type="ARBA" id="ARBA00022801"/>
    </source>
</evidence>
<keyword evidence="1" id="KW-0540">Nuclease</keyword>
<name>A0A378MUX3_MANHA</name>
<dbReference type="GO" id="GO:0003677">
    <property type="term" value="F:DNA binding"/>
    <property type="evidence" value="ECO:0007669"/>
    <property type="project" value="UniProtKB-KW"/>
</dbReference>
<keyword evidence="6" id="KW-0269">Exonuclease</keyword>
<dbReference type="InterPro" id="IPR013986">
    <property type="entry name" value="DExx_box_DNA_helicase_dom_sf"/>
</dbReference>
<organism evidence="10 11">
    <name type="scientific">Mannheimia haemolytica</name>
    <name type="common">Pasteurella haemolytica</name>
    <dbReference type="NCBI Taxonomy" id="75985"/>
    <lineage>
        <taxon>Bacteria</taxon>
        <taxon>Pseudomonadati</taxon>
        <taxon>Pseudomonadota</taxon>
        <taxon>Gammaproteobacteria</taxon>
        <taxon>Pasteurellales</taxon>
        <taxon>Pasteurellaceae</taxon>
        <taxon>Mannheimia</taxon>
    </lineage>
</organism>
<gene>
    <name evidence="10" type="primary">recC_1</name>
    <name evidence="10" type="ORF">NCTC10638_01246</name>
</gene>
<keyword evidence="5" id="KW-0347">Helicase</keyword>
<keyword evidence="2" id="KW-0547">Nucleotide-binding</keyword>
<dbReference type="Pfam" id="PF04257">
    <property type="entry name" value="Exonuc_V_gamma"/>
    <property type="match status" value="1"/>
</dbReference>
<dbReference type="GO" id="GO:0008854">
    <property type="term" value="F:exodeoxyribonuclease V activity"/>
    <property type="evidence" value="ECO:0007669"/>
    <property type="project" value="UniProtKB-EC"/>
</dbReference>
<dbReference type="EMBL" id="UGPN01000002">
    <property type="protein sequence ID" value="STY60053.1"/>
    <property type="molecule type" value="Genomic_DNA"/>
</dbReference>
<sequence length="116" mass="13309">MFTLYQSNQISSLAEMLVKIQQVNPLEDPFEPETILIQSQGMAQWLQMQIAELNGVMGNCDFLYPTTFLWQQYRLLFPELPKENIFERSSLVLADYAVIAELLDTIGVCSAKALFR</sequence>
<keyword evidence="3" id="KW-0227">DNA damage</keyword>
<evidence type="ECO:0000256" key="3">
    <source>
        <dbReference type="ARBA" id="ARBA00022763"/>
    </source>
</evidence>
<dbReference type="EC" id="3.1.11.5" evidence="10"/>
<dbReference type="PANTHER" id="PTHR30591">
    <property type="entry name" value="RECBCD ENZYME SUBUNIT RECC"/>
    <property type="match status" value="1"/>
</dbReference>
<keyword evidence="4 10" id="KW-0378">Hydrolase</keyword>